<feature type="chain" id="PRO_5018723162" evidence="1">
    <location>
        <begin position="24"/>
        <end position="213"/>
    </location>
</feature>
<sequence length="213" mass="22933">MVFTLYVHPQIVTLFALMVGVLADSVPSYSPPAPSYSPPVPSYNAPAPAPSARWNHQKFSLQIRLALEIKAIRTRVYKAVHGIGSISSTFPLSVNMSSKAVVIAALIVGAIADSVPRYSPPTPSYSPPTPVYSPPTPVYNPPTPAYNPPQPAYNPPAPAYNAPAPSIHRPGGSNATPLAETKHCPAHSCSIVMSHRIQENKRKLSFTFTLHYE</sequence>
<dbReference type="EMBL" id="QCYY01000751">
    <property type="protein sequence ID" value="ROT83010.1"/>
    <property type="molecule type" value="Genomic_DNA"/>
</dbReference>
<dbReference type="STRING" id="6689.A0A3R7MJ08"/>
<keyword evidence="1" id="KW-0732">Signal</keyword>
<name>A0A3R7MJ08_PENVA</name>
<evidence type="ECO:0000313" key="2">
    <source>
        <dbReference type="EMBL" id="ROT83010.1"/>
    </source>
</evidence>
<gene>
    <name evidence="2" type="ORF">C7M84_023811</name>
</gene>
<feature type="signal peptide" evidence="1">
    <location>
        <begin position="1"/>
        <end position="23"/>
    </location>
</feature>
<reference evidence="2 3" key="1">
    <citation type="submission" date="2018-04" db="EMBL/GenBank/DDBJ databases">
        <authorList>
            <person name="Zhang X."/>
            <person name="Yuan J."/>
            <person name="Li F."/>
            <person name="Xiang J."/>
        </authorList>
    </citation>
    <scope>NUCLEOTIDE SEQUENCE [LARGE SCALE GENOMIC DNA]</scope>
    <source>
        <tissue evidence="2">Muscle</tissue>
    </source>
</reference>
<organism evidence="2 3">
    <name type="scientific">Penaeus vannamei</name>
    <name type="common">Whiteleg shrimp</name>
    <name type="synonym">Litopenaeus vannamei</name>
    <dbReference type="NCBI Taxonomy" id="6689"/>
    <lineage>
        <taxon>Eukaryota</taxon>
        <taxon>Metazoa</taxon>
        <taxon>Ecdysozoa</taxon>
        <taxon>Arthropoda</taxon>
        <taxon>Crustacea</taxon>
        <taxon>Multicrustacea</taxon>
        <taxon>Malacostraca</taxon>
        <taxon>Eumalacostraca</taxon>
        <taxon>Eucarida</taxon>
        <taxon>Decapoda</taxon>
        <taxon>Dendrobranchiata</taxon>
        <taxon>Penaeoidea</taxon>
        <taxon>Penaeidae</taxon>
        <taxon>Penaeus</taxon>
    </lineage>
</organism>
<accession>A0A3R7MJ08</accession>
<evidence type="ECO:0000256" key="1">
    <source>
        <dbReference type="SAM" id="SignalP"/>
    </source>
</evidence>
<protein>
    <submittedName>
        <fullName evidence="2">Large subunit Rpb1 of RNA polymerase II</fullName>
    </submittedName>
</protein>
<reference evidence="2 3" key="2">
    <citation type="submission" date="2019-01" db="EMBL/GenBank/DDBJ databases">
        <title>The decoding of complex shrimp genome reveals the adaptation for benthos swimmer, frequently molting mechanism and breeding impact on genome.</title>
        <authorList>
            <person name="Sun Y."/>
            <person name="Gao Y."/>
            <person name="Yu Y."/>
        </authorList>
    </citation>
    <scope>NUCLEOTIDE SEQUENCE [LARGE SCALE GENOMIC DNA]</scope>
    <source>
        <tissue evidence="2">Muscle</tissue>
    </source>
</reference>
<proteinExistence type="predicted"/>
<dbReference type="Proteomes" id="UP000283509">
    <property type="component" value="Unassembled WGS sequence"/>
</dbReference>
<evidence type="ECO:0000313" key="3">
    <source>
        <dbReference type="Proteomes" id="UP000283509"/>
    </source>
</evidence>
<dbReference type="AlphaFoldDB" id="A0A3R7MJ08"/>
<keyword evidence="3" id="KW-1185">Reference proteome</keyword>
<comment type="caution">
    <text evidence="2">The sequence shown here is derived from an EMBL/GenBank/DDBJ whole genome shotgun (WGS) entry which is preliminary data.</text>
</comment>
<dbReference type="PRINTS" id="PR01217">
    <property type="entry name" value="PRICHEXTENSN"/>
</dbReference>